<feature type="region of interest" description="Disordered" evidence="8">
    <location>
        <begin position="205"/>
        <end position="232"/>
    </location>
</feature>
<dbReference type="InterPro" id="IPR013783">
    <property type="entry name" value="Ig-like_fold"/>
</dbReference>
<feature type="compositionally biased region" description="Basic residues" evidence="8">
    <location>
        <begin position="208"/>
        <end position="217"/>
    </location>
</feature>
<evidence type="ECO:0000256" key="7">
    <source>
        <dbReference type="ARBA" id="ARBA00023180"/>
    </source>
</evidence>
<dbReference type="InterPro" id="IPR013106">
    <property type="entry name" value="Ig_V-set"/>
</dbReference>
<dbReference type="SUPFAM" id="SSF48726">
    <property type="entry name" value="Immunoglobulin"/>
    <property type="match status" value="1"/>
</dbReference>
<keyword evidence="13" id="KW-1185">Reference proteome</keyword>
<evidence type="ECO:0000256" key="4">
    <source>
        <dbReference type="ARBA" id="ARBA00022859"/>
    </source>
</evidence>
<reference evidence="12" key="1">
    <citation type="submission" date="2023-07" db="EMBL/GenBank/DDBJ databases">
        <title>Chromosome-level Genome Assembly of Striped Snakehead (Channa striata).</title>
        <authorList>
            <person name="Liu H."/>
        </authorList>
    </citation>
    <scope>NUCLEOTIDE SEQUENCE</scope>
    <source>
        <strain evidence="12">Gz</strain>
        <tissue evidence="12">Muscle</tissue>
    </source>
</reference>
<accession>A0AA88NNU2</accession>
<evidence type="ECO:0000256" key="1">
    <source>
        <dbReference type="ARBA" id="ARBA00004236"/>
    </source>
</evidence>
<evidence type="ECO:0000256" key="3">
    <source>
        <dbReference type="ARBA" id="ARBA00022729"/>
    </source>
</evidence>
<keyword evidence="9" id="KW-0812">Transmembrane</keyword>
<keyword evidence="4" id="KW-0391">Immunity</keyword>
<keyword evidence="7" id="KW-0325">Glycoprotein</keyword>
<evidence type="ECO:0000256" key="9">
    <source>
        <dbReference type="SAM" id="Phobius"/>
    </source>
</evidence>
<keyword evidence="9" id="KW-1133">Transmembrane helix</keyword>
<sequence>MRTSTVITALLLFSYNWISVSGSETLDTVEVHSGEDVTLLCPNISGTPTQTEWFTLVNGTKPRCISSMYKSDNQTTYCDGFKHGFEMSSNMSTVFLKIQQVDLSNSALYFCGFYIGKHTVISSAVHLNVQGNSESVKQDEFKPEKEPDGMTNLMTVILGALTVLLTIVIIVLAVKIRKLHKAVTEQQQERNKNLGSDDLNYAALSFHSKPKRKHKPTSKREPEPNVVYAATR</sequence>
<name>A0AA88NNU2_CHASR</name>
<dbReference type="SMART" id="SM00409">
    <property type="entry name" value="IG"/>
    <property type="match status" value="1"/>
</dbReference>
<comment type="caution">
    <text evidence="12">The sequence shown here is derived from an EMBL/GenBank/DDBJ whole genome shotgun (WGS) entry which is preliminary data.</text>
</comment>
<feature type="transmembrane region" description="Helical" evidence="9">
    <location>
        <begin position="153"/>
        <end position="174"/>
    </location>
</feature>
<evidence type="ECO:0000256" key="6">
    <source>
        <dbReference type="ARBA" id="ARBA00023157"/>
    </source>
</evidence>
<dbReference type="GO" id="GO:0002376">
    <property type="term" value="P:immune system process"/>
    <property type="evidence" value="ECO:0007669"/>
    <property type="project" value="UniProtKB-KW"/>
</dbReference>
<dbReference type="PANTHER" id="PTHR19433:SF111">
    <property type="entry name" value="T CELL RECEPTOR ALPHA VARIABLE 4"/>
    <property type="match status" value="1"/>
</dbReference>
<organism evidence="12 13">
    <name type="scientific">Channa striata</name>
    <name type="common">Snakehead murrel</name>
    <name type="synonym">Ophicephalus striatus</name>
    <dbReference type="NCBI Taxonomy" id="64152"/>
    <lineage>
        <taxon>Eukaryota</taxon>
        <taxon>Metazoa</taxon>
        <taxon>Chordata</taxon>
        <taxon>Craniata</taxon>
        <taxon>Vertebrata</taxon>
        <taxon>Euteleostomi</taxon>
        <taxon>Actinopterygii</taxon>
        <taxon>Neopterygii</taxon>
        <taxon>Teleostei</taxon>
        <taxon>Neoteleostei</taxon>
        <taxon>Acanthomorphata</taxon>
        <taxon>Anabantaria</taxon>
        <taxon>Anabantiformes</taxon>
        <taxon>Channoidei</taxon>
        <taxon>Channidae</taxon>
        <taxon>Channa</taxon>
    </lineage>
</organism>
<evidence type="ECO:0000313" key="13">
    <source>
        <dbReference type="Proteomes" id="UP001187415"/>
    </source>
</evidence>
<dbReference type="Pfam" id="PF07686">
    <property type="entry name" value="V-set"/>
    <property type="match status" value="1"/>
</dbReference>
<evidence type="ECO:0000313" key="12">
    <source>
        <dbReference type="EMBL" id="KAK2862705.1"/>
    </source>
</evidence>
<evidence type="ECO:0000256" key="5">
    <source>
        <dbReference type="ARBA" id="ARBA00023136"/>
    </source>
</evidence>
<feature type="domain" description="Immunoglobulin" evidence="11">
    <location>
        <begin position="26"/>
        <end position="130"/>
    </location>
</feature>
<dbReference type="Proteomes" id="UP001187415">
    <property type="component" value="Unassembled WGS sequence"/>
</dbReference>
<feature type="chain" id="PRO_5041640020" description="Immunoglobulin domain-containing protein" evidence="10">
    <location>
        <begin position="23"/>
        <end position="232"/>
    </location>
</feature>
<dbReference type="Gene3D" id="2.60.40.10">
    <property type="entry name" value="Immunoglobulins"/>
    <property type="match status" value="1"/>
</dbReference>
<feature type="signal peptide" evidence="10">
    <location>
        <begin position="1"/>
        <end position="22"/>
    </location>
</feature>
<dbReference type="AlphaFoldDB" id="A0AA88NNU2"/>
<keyword evidence="6" id="KW-1015">Disulfide bond</keyword>
<dbReference type="InterPro" id="IPR052051">
    <property type="entry name" value="TCR_complex_component"/>
</dbReference>
<evidence type="ECO:0000256" key="8">
    <source>
        <dbReference type="SAM" id="MobiDB-lite"/>
    </source>
</evidence>
<dbReference type="InterPro" id="IPR003599">
    <property type="entry name" value="Ig_sub"/>
</dbReference>
<gene>
    <name evidence="12" type="ORF">Q5P01_002238</name>
</gene>
<dbReference type="InterPro" id="IPR036179">
    <property type="entry name" value="Ig-like_dom_sf"/>
</dbReference>
<comment type="subcellular location">
    <subcellularLocation>
        <location evidence="1">Cell membrane</location>
    </subcellularLocation>
</comment>
<evidence type="ECO:0000256" key="2">
    <source>
        <dbReference type="ARBA" id="ARBA00022475"/>
    </source>
</evidence>
<evidence type="ECO:0000256" key="10">
    <source>
        <dbReference type="SAM" id="SignalP"/>
    </source>
</evidence>
<evidence type="ECO:0000259" key="11">
    <source>
        <dbReference type="SMART" id="SM00409"/>
    </source>
</evidence>
<proteinExistence type="predicted"/>
<dbReference type="GO" id="GO:0005886">
    <property type="term" value="C:plasma membrane"/>
    <property type="evidence" value="ECO:0007669"/>
    <property type="project" value="UniProtKB-SubCell"/>
</dbReference>
<dbReference type="GO" id="GO:0009617">
    <property type="term" value="P:response to bacterium"/>
    <property type="evidence" value="ECO:0007669"/>
    <property type="project" value="TreeGrafter"/>
</dbReference>
<dbReference type="EMBL" id="JAUPFM010000001">
    <property type="protein sequence ID" value="KAK2862705.1"/>
    <property type="molecule type" value="Genomic_DNA"/>
</dbReference>
<keyword evidence="3 10" id="KW-0732">Signal</keyword>
<dbReference type="PANTHER" id="PTHR19433">
    <property type="entry name" value="T-CELL RECEPTOR ALPHA CHAIN V REGION-RELATED"/>
    <property type="match status" value="1"/>
</dbReference>
<keyword evidence="5 9" id="KW-0472">Membrane</keyword>
<keyword evidence="2" id="KW-1003">Cell membrane</keyword>
<protein>
    <recommendedName>
        <fullName evidence="11">Immunoglobulin domain-containing protein</fullName>
    </recommendedName>
</protein>